<name>A0A9D1ZU93_9MICC</name>
<sequence>MPASVSRRNLAKGAAWAAPAVLATSAIPAYAASTSPYGSICSLFFGKGNVNSQTTSIYLNVVSSSGMIYAGQTVTWTFNASSATVPGVNYPSDGSWTLTTSPAKGTRASTFTVTLTANQDISVDRVNCQARLIWDGSASAGSSNITPKSTVTVASSSDLGSYSSKITIPQRYGTSVNDTRRTPLRIEGQCYPTIQWSNLGNSTNYNKDTVLYFNGNGPILPDSNAGNDQKITSGTC</sequence>
<gene>
    <name evidence="2" type="ORF">H9821_08205</name>
</gene>
<organism evidence="2 3">
    <name type="scientific">Candidatus Rothia avicola</name>
    <dbReference type="NCBI Taxonomy" id="2840478"/>
    <lineage>
        <taxon>Bacteria</taxon>
        <taxon>Bacillati</taxon>
        <taxon>Actinomycetota</taxon>
        <taxon>Actinomycetes</taxon>
        <taxon>Micrococcales</taxon>
        <taxon>Micrococcaceae</taxon>
        <taxon>Rothia</taxon>
    </lineage>
</organism>
<evidence type="ECO:0000256" key="1">
    <source>
        <dbReference type="SAM" id="SignalP"/>
    </source>
</evidence>
<proteinExistence type="predicted"/>
<protein>
    <recommendedName>
        <fullName evidence="4">Ig-like domain-containing protein</fullName>
    </recommendedName>
</protein>
<reference evidence="2" key="2">
    <citation type="submission" date="2021-04" db="EMBL/GenBank/DDBJ databases">
        <authorList>
            <person name="Gilroy R."/>
        </authorList>
    </citation>
    <scope>NUCLEOTIDE SEQUENCE</scope>
    <source>
        <strain evidence="2">ChiHjej12B11-9195</strain>
    </source>
</reference>
<dbReference type="InterPro" id="IPR006311">
    <property type="entry name" value="TAT_signal"/>
</dbReference>
<feature type="signal peptide" evidence="1">
    <location>
        <begin position="1"/>
        <end position="31"/>
    </location>
</feature>
<dbReference type="SUPFAM" id="SSF49373">
    <property type="entry name" value="Invasin/intimin cell-adhesion fragments"/>
    <property type="match status" value="1"/>
</dbReference>
<reference evidence="2" key="1">
    <citation type="journal article" date="2021" name="PeerJ">
        <title>Extensive microbial diversity within the chicken gut microbiome revealed by metagenomics and culture.</title>
        <authorList>
            <person name="Gilroy R."/>
            <person name="Ravi A."/>
            <person name="Getino M."/>
            <person name="Pursley I."/>
            <person name="Horton D.L."/>
            <person name="Alikhan N.F."/>
            <person name="Baker D."/>
            <person name="Gharbi K."/>
            <person name="Hall N."/>
            <person name="Watson M."/>
            <person name="Adriaenssens E.M."/>
            <person name="Foster-Nyarko E."/>
            <person name="Jarju S."/>
            <person name="Secka A."/>
            <person name="Antonio M."/>
            <person name="Oren A."/>
            <person name="Chaudhuri R.R."/>
            <person name="La Ragione R."/>
            <person name="Hildebrand F."/>
            <person name="Pallen M.J."/>
        </authorList>
    </citation>
    <scope>NUCLEOTIDE SEQUENCE</scope>
    <source>
        <strain evidence="2">ChiHjej12B11-9195</strain>
    </source>
</reference>
<dbReference type="EMBL" id="DXCN01000061">
    <property type="protein sequence ID" value="HIY95623.1"/>
    <property type="molecule type" value="Genomic_DNA"/>
</dbReference>
<comment type="caution">
    <text evidence="2">The sequence shown here is derived from an EMBL/GenBank/DDBJ whole genome shotgun (WGS) entry which is preliminary data.</text>
</comment>
<evidence type="ECO:0000313" key="2">
    <source>
        <dbReference type="EMBL" id="HIY95623.1"/>
    </source>
</evidence>
<dbReference type="AlphaFoldDB" id="A0A9D1ZU93"/>
<feature type="chain" id="PRO_5039499233" description="Ig-like domain-containing protein" evidence="1">
    <location>
        <begin position="32"/>
        <end position="236"/>
    </location>
</feature>
<evidence type="ECO:0008006" key="4">
    <source>
        <dbReference type="Google" id="ProtNLM"/>
    </source>
</evidence>
<dbReference type="PROSITE" id="PS51318">
    <property type="entry name" value="TAT"/>
    <property type="match status" value="1"/>
</dbReference>
<dbReference type="InterPro" id="IPR008964">
    <property type="entry name" value="Invasin/intimin_cell_adhesion"/>
</dbReference>
<accession>A0A9D1ZU93</accession>
<evidence type="ECO:0000313" key="3">
    <source>
        <dbReference type="Proteomes" id="UP000824134"/>
    </source>
</evidence>
<keyword evidence="1" id="KW-0732">Signal</keyword>
<dbReference type="Proteomes" id="UP000824134">
    <property type="component" value="Unassembled WGS sequence"/>
</dbReference>